<gene>
    <name evidence="1" type="ORF">EYF80_012275</name>
</gene>
<dbReference type="Proteomes" id="UP000314294">
    <property type="component" value="Unassembled WGS sequence"/>
</dbReference>
<evidence type="ECO:0000313" key="1">
    <source>
        <dbReference type="EMBL" id="TNN77461.1"/>
    </source>
</evidence>
<evidence type="ECO:0000313" key="2">
    <source>
        <dbReference type="Proteomes" id="UP000314294"/>
    </source>
</evidence>
<comment type="caution">
    <text evidence="1">The sequence shown here is derived from an EMBL/GenBank/DDBJ whole genome shotgun (WGS) entry which is preliminary data.</text>
</comment>
<dbReference type="EMBL" id="SRLO01000082">
    <property type="protein sequence ID" value="TNN77461.1"/>
    <property type="molecule type" value="Genomic_DNA"/>
</dbReference>
<protein>
    <submittedName>
        <fullName evidence="1">Uncharacterized protein</fullName>
    </submittedName>
</protein>
<dbReference type="OrthoDB" id="76038at2759"/>
<organism evidence="1 2">
    <name type="scientific">Liparis tanakae</name>
    <name type="common">Tanaka's snailfish</name>
    <dbReference type="NCBI Taxonomy" id="230148"/>
    <lineage>
        <taxon>Eukaryota</taxon>
        <taxon>Metazoa</taxon>
        <taxon>Chordata</taxon>
        <taxon>Craniata</taxon>
        <taxon>Vertebrata</taxon>
        <taxon>Euteleostomi</taxon>
        <taxon>Actinopterygii</taxon>
        <taxon>Neopterygii</taxon>
        <taxon>Teleostei</taxon>
        <taxon>Neoteleostei</taxon>
        <taxon>Acanthomorphata</taxon>
        <taxon>Eupercaria</taxon>
        <taxon>Perciformes</taxon>
        <taxon>Cottioidei</taxon>
        <taxon>Cottales</taxon>
        <taxon>Liparidae</taxon>
        <taxon>Liparis</taxon>
    </lineage>
</organism>
<proteinExistence type="predicted"/>
<sequence length="71" mass="8073">MAVAFKWRRRFDTFANGTLKPSQLSHSRTTLLWHEDPQIRSALSRHRSKVSNDAVEDETCAEEFIGGGGRI</sequence>
<accession>A0A4Z2IIB0</accession>
<dbReference type="AlphaFoldDB" id="A0A4Z2IIB0"/>
<reference evidence="1 2" key="1">
    <citation type="submission" date="2019-03" db="EMBL/GenBank/DDBJ databases">
        <title>First draft genome of Liparis tanakae, snailfish: a comprehensive survey of snailfish specific genes.</title>
        <authorList>
            <person name="Kim W."/>
            <person name="Song I."/>
            <person name="Jeong J.-H."/>
            <person name="Kim D."/>
            <person name="Kim S."/>
            <person name="Ryu S."/>
            <person name="Song J.Y."/>
            <person name="Lee S.K."/>
        </authorList>
    </citation>
    <scope>NUCLEOTIDE SEQUENCE [LARGE SCALE GENOMIC DNA]</scope>
    <source>
        <tissue evidence="1">Muscle</tissue>
    </source>
</reference>
<keyword evidence="2" id="KW-1185">Reference proteome</keyword>
<name>A0A4Z2IIB0_9TELE</name>